<feature type="transmembrane region" description="Helical" evidence="10">
    <location>
        <begin position="57"/>
        <end position="77"/>
    </location>
</feature>
<keyword evidence="7" id="KW-0067">ATP-binding</keyword>
<dbReference type="GO" id="GO:0016020">
    <property type="term" value="C:membrane"/>
    <property type="evidence" value="ECO:0007669"/>
    <property type="project" value="InterPro"/>
</dbReference>
<evidence type="ECO:0000256" key="9">
    <source>
        <dbReference type="SAM" id="MobiDB-lite"/>
    </source>
</evidence>
<evidence type="ECO:0000313" key="13">
    <source>
        <dbReference type="EMBL" id="KGM12997.1"/>
    </source>
</evidence>
<evidence type="ECO:0000256" key="5">
    <source>
        <dbReference type="ARBA" id="ARBA00022741"/>
    </source>
</evidence>
<gene>
    <name evidence="13" type="ORF">N869_16810</name>
</gene>
<feature type="compositionally biased region" description="Low complexity" evidence="9">
    <location>
        <begin position="350"/>
        <end position="364"/>
    </location>
</feature>
<dbReference type="GO" id="GO:0046983">
    <property type="term" value="F:protein dimerization activity"/>
    <property type="evidence" value="ECO:0007669"/>
    <property type="project" value="InterPro"/>
</dbReference>
<keyword evidence="10" id="KW-1133">Transmembrane helix</keyword>
<dbReference type="Proteomes" id="UP000054314">
    <property type="component" value="Unassembled WGS sequence"/>
</dbReference>
<dbReference type="AlphaFoldDB" id="A0A0A0BZ61"/>
<dbReference type="Pfam" id="PF02518">
    <property type="entry name" value="HATPase_c"/>
    <property type="match status" value="1"/>
</dbReference>
<dbReference type="Gene3D" id="3.30.565.10">
    <property type="entry name" value="Histidine kinase-like ATPase, C-terminal domain"/>
    <property type="match status" value="1"/>
</dbReference>
<evidence type="ECO:0000256" key="8">
    <source>
        <dbReference type="ARBA" id="ARBA00023012"/>
    </source>
</evidence>
<evidence type="ECO:0000256" key="7">
    <source>
        <dbReference type="ARBA" id="ARBA00022840"/>
    </source>
</evidence>
<keyword evidence="8" id="KW-0902">Two-component regulatory system</keyword>
<evidence type="ECO:0000313" key="14">
    <source>
        <dbReference type="Proteomes" id="UP000054314"/>
    </source>
</evidence>
<feature type="transmembrane region" description="Helical" evidence="10">
    <location>
        <begin position="131"/>
        <end position="147"/>
    </location>
</feature>
<dbReference type="CDD" id="cd16917">
    <property type="entry name" value="HATPase_UhpB-NarQ-NarX-like"/>
    <property type="match status" value="1"/>
</dbReference>
<keyword evidence="6" id="KW-0418">Kinase</keyword>
<dbReference type="EMBL" id="AXCZ01000075">
    <property type="protein sequence ID" value="KGM12997.1"/>
    <property type="molecule type" value="Genomic_DNA"/>
</dbReference>
<dbReference type="SUPFAM" id="SSF55874">
    <property type="entry name" value="ATPase domain of HSP90 chaperone/DNA topoisomerase II/histidine kinase"/>
    <property type="match status" value="1"/>
</dbReference>
<dbReference type="PANTHER" id="PTHR24421:SF10">
    <property type="entry name" value="NITRATE_NITRITE SENSOR PROTEIN NARQ"/>
    <property type="match status" value="1"/>
</dbReference>
<feature type="region of interest" description="Disordered" evidence="9">
    <location>
        <begin position="349"/>
        <end position="372"/>
    </location>
</feature>
<comment type="catalytic activity">
    <reaction evidence="1">
        <text>ATP + protein L-histidine = ADP + protein N-phospho-L-histidine.</text>
        <dbReference type="EC" id="2.7.13.3"/>
    </reaction>
</comment>
<dbReference type="Gene3D" id="1.20.5.1930">
    <property type="match status" value="1"/>
</dbReference>
<feature type="transmembrane region" description="Helical" evidence="10">
    <location>
        <begin position="106"/>
        <end position="124"/>
    </location>
</feature>
<keyword evidence="10" id="KW-0812">Transmembrane</keyword>
<accession>A0A0A0BZ61</accession>
<evidence type="ECO:0000256" key="3">
    <source>
        <dbReference type="ARBA" id="ARBA00022553"/>
    </source>
</evidence>
<dbReference type="Pfam" id="PF07730">
    <property type="entry name" value="HisKA_3"/>
    <property type="match status" value="1"/>
</dbReference>
<dbReference type="PANTHER" id="PTHR24421">
    <property type="entry name" value="NITRATE/NITRITE SENSOR PROTEIN NARX-RELATED"/>
    <property type="match status" value="1"/>
</dbReference>
<proteinExistence type="predicted"/>
<keyword evidence="3" id="KW-0597">Phosphoprotein</keyword>
<dbReference type="InterPro" id="IPR036890">
    <property type="entry name" value="HATPase_C_sf"/>
</dbReference>
<keyword evidence="14" id="KW-1185">Reference proteome</keyword>
<organism evidence="13 14">
    <name type="scientific">Cellulomonas bogoriensis 69B4 = DSM 16987</name>
    <dbReference type="NCBI Taxonomy" id="1386082"/>
    <lineage>
        <taxon>Bacteria</taxon>
        <taxon>Bacillati</taxon>
        <taxon>Actinomycetota</taxon>
        <taxon>Actinomycetes</taxon>
        <taxon>Micrococcales</taxon>
        <taxon>Cellulomonadaceae</taxon>
        <taxon>Cellulomonas</taxon>
    </lineage>
</organism>
<dbReference type="GO" id="GO:0005524">
    <property type="term" value="F:ATP binding"/>
    <property type="evidence" value="ECO:0007669"/>
    <property type="project" value="UniProtKB-KW"/>
</dbReference>
<evidence type="ECO:0000256" key="6">
    <source>
        <dbReference type="ARBA" id="ARBA00022777"/>
    </source>
</evidence>
<evidence type="ECO:0000256" key="4">
    <source>
        <dbReference type="ARBA" id="ARBA00022679"/>
    </source>
</evidence>
<sequence>MPTAREVGASLVRPLTSREVPEPPRTSLGRWSPWLVPVFAVVPLLQAFDLATRPDDLLLNGPLAMAFVVGAVALAILGRRPLPAWRVSGASVLMWMLLDGNQGHDAVVVPMSLTGTFVLAALVVVSRHRRALGWGVWGWTAALLVLGASTWEVLPHVMVLTLVVLLIDTLRQRAGARAEVALERSARVEEQEHSLVLEERARIARDLHDVVAHHMSMVAVQAETAQYRLVGVDTPVQDEFASIARSARSALGDVRGILTVLRATGAEVERAPQPTLRDLDALAHAARAAGAPVRVAVRGRTRPLPATVEIAAYRIVQESLANATRHARGAAVEVLLDYRDRHLQVTVTNGPGRAAAPAPDAGSAGQRGGGHGLVGMRERAHLLEGELVATPTPDGGFQVAATLPTEVAPR</sequence>
<dbReference type="InterPro" id="IPR003594">
    <property type="entry name" value="HATPase_dom"/>
</dbReference>
<dbReference type="EC" id="2.7.13.3" evidence="2"/>
<protein>
    <recommendedName>
        <fullName evidence="2">histidine kinase</fullName>
        <ecNumber evidence="2">2.7.13.3</ecNumber>
    </recommendedName>
</protein>
<dbReference type="InterPro" id="IPR011712">
    <property type="entry name" value="Sig_transdc_His_kin_sub3_dim/P"/>
</dbReference>
<feature type="domain" description="Signal transduction histidine kinase subgroup 3 dimerisation and phosphoacceptor" evidence="12">
    <location>
        <begin position="199"/>
        <end position="264"/>
    </location>
</feature>
<evidence type="ECO:0000256" key="2">
    <source>
        <dbReference type="ARBA" id="ARBA00012438"/>
    </source>
</evidence>
<dbReference type="InterPro" id="IPR050482">
    <property type="entry name" value="Sensor_HK_TwoCompSys"/>
</dbReference>
<evidence type="ECO:0000259" key="11">
    <source>
        <dbReference type="Pfam" id="PF02518"/>
    </source>
</evidence>
<keyword evidence="5" id="KW-0547">Nucleotide-binding</keyword>
<reference evidence="13 14" key="1">
    <citation type="submission" date="2013-08" db="EMBL/GenBank/DDBJ databases">
        <title>Genome sequencing of Cellulomonas bogoriensis 69B4.</title>
        <authorList>
            <person name="Chen F."/>
            <person name="Li Y."/>
            <person name="Wang G."/>
        </authorList>
    </citation>
    <scope>NUCLEOTIDE SEQUENCE [LARGE SCALE GENOMIC DNA]</scope>
    <source>
        <strain evidence="13 14">69B4</strain>
    </source>
</reference>
<evidence type="ECO:0000256" key="10">
    <source>
        <dbReference type="SAM" id="Phobius"/>
    </source>
</evidence>
<comment type="caution">
    <text evidence="13">The sequence shown here is derived from an EMBL/GenBank/DDBJ whole genome shotgun (WGS) entry which is preliminary data.</text>
</comment>
<evidence type="ECO:0000259" key="12">
    <source>
        <dbReference type="Pfam" id="PF07730"/>
    </source>
</evidence>
<feature type="domain" description="Histidine kinase/HSP90-like ATPase" evidence="11">
    <location>
        <begin position="309"/>
        <end position="406"/>
    </location>
</feature>
<keyword evidence="10" id="KW-0472">Membrane</keyword>
<name>A0A0A0BZ61_9CELL</name>
<dbReference type="GO" id="GO:0000155">
    <property type="term" value="F:phosphorelay sensor kinase activity"/>
    <property type="evidence" value="ECO:0007669"/>
    <property type="project" value="InterPro"/>
</dbReference>
<keyword evidence="4" id="KW-0808">Transferase</keyword>
<evidence type="ECO:0000256" key="1">
    <source>
        <dbReference type="ARBA" id="ARBA00000085"/>
    </source>
</evidence>